<accession>A0A4R8RTW7</accession>
<dbReference type="AlphaFoldDB" id="A0A4R8RTW7"/>
<evidence type="ECO:0000313" key="2">
    <source>
        <dbReference type="Proteomes" id="UP000295117"/>
    </source>
</evidence>
<name>A0A4R8RTW7_9MYCO</name>
<gene>
    <name evidence="1" type="ORF">DE4585_04750</name>
</gene>
<protein>
    <submittedName>
        <fullName evidence="1">Uncharacterized protein</fullName>
    </submittedName>
</protein>
<proteinExistence type="predicted"/>
<dbReference type="EMBL" id="PECH01000010">
    <property type="protein sequence ID" value="TDZ77358.1"/>
    <property type="molecule type" value="Genomic_DNA"/>
</dbReference>
<dbReference type="Proteomes" id="UP000295117">
    <property type="component" value="Unassembled WGS sequence"/>
</dbReference>
<evidence type="ECO:0000313" key="1">
    <source>
        <dbReference type="EMBL" id="TDZ77358.1"/>
    </source>
</evidence>
<reference evidence="1 2" key="1">
    <citation type="journal article" date="2019" name="Sci. Rep.">
        <title>Extended insight into the Mycobacterium chelonae-abscessus complex through whole genome sequencing of Mycobacterium salmoniphilum outbreak and Mycobacterium salmoniphilum-like strains.</title>
        <authorList>
            <person name="Behra P.R.K."/>
            <person name="Das S."/>
            <person name="Pettersson B.M.F."/>
            <person name="Shirreff L."/>
            <person name="DuCote T."/>
            <person name="Jacobsson K.G."/>
            <person name="Ennis D.G."/>
            <person name="Kirsebom L.A."/>
        </authorList>
    </citation>
    <scope>NUCLEOTIDE SEQUENCE [LARGE SCALE GENOMIC DNA]</scope>
    <source>
        <strain evidence="1 2">DE 4585</strain>
    </source>
</reference>
<comment type="caution">
    <text evidence="1">The sequence shown here is derived from an EMBL/GenBank/DDBJ whole genome shotgun (WGS) entry which is preliminary data.</text>
</comment>
<sequence length="792" mass="87205">MPGEHYRTASLAYATRQLQRAMASAVESGDAAARARAQQKMRRWQGVVSGMASGQLSVGTRTPVADTPAWVTLEVVHGGFATGHCLAESPLTEEEAALVAALPSEVPGTNDRERLNLWFLSDDGQEQLREVLHSGRYRVEVPEEAALATVVLLLDNGFPEQALDLVAELRPFMHRLRFIVRFEETRRLSGATVRLASATETARSLRAVKVPPQIAAMRATLGVWNPLYDRLIALWSMTVAGELPRLDEAGAVQGGWPCRRWPPSWAQHRKDWLDDFQQACSTNEYTGRHAHPRSNFARLYRALQHCPTGGEALPAQEIGRIRRALANTMTRHGVPGSRDRDTLRASQHVITTAPTYAALARVVAHRLDHYRAGAGVPSLEPIAHDVATSDEVVDEIPSGTKIPRHLIRKAARALEAPVDELVRRGVIGSSEVLATVLPQITSRLTAASINDQTLAGLYEQSYTAFRRRRSLLLLNLEHQVSFEELPWIKALQPCRSTQVDNATAARQSLQQTSMLTLTAFPYTILPNPLIREFSTLSKQAGLQLPLVEEVAADIFMGTFTPKWRDAAAATSRVMASTLYSSYYDLPPASFWEHQRGIRIRWGGKPTAEAFTQLCTQRAELAGGQDWLNGDSSWVARNGAILEQSQILTTHNLAVLVHNLDPSDQLLSYAPELASRTFTWVIRRLAQPARDWHSALIQIKNAAYAWRQAVFLLSFCDPAAQLAQVGMSREEAHAAGIESQFSPAIDGLAHIIGGGTFTAAGTVATGTGRRFLGWAVGQHWCLPQRAPNTDRPS</sequence>
<organism evidence="1 2">
    <name type="scientific">Mycobacteroides salmoniphilum</name>
    <dbReference type="NCBI Taxonomy" id="404941"/>
    <lineage>
        <taxon>Bacteria</taxon>
        <taxon>Bacillati</taxon>
        <taxon>Actinomycetota</taxon>
        <taxon>Actinomycetes</taxon>
        <taxon>Mycobacteriales</taxon>
        <taxon>Mycobacteriaceae</taxon>
        <taxon>Mycobacteroides</taxon>
    </lineage>
</organism>